<dbReference type="GO" id="GO:0016787">
    <property type="term" value="F:hydrolase activity"/>
    <property type="evidence" value="ECO:0007669"/>
    <property type="project" value="UniProtKB-KW"/>
</dbReference>
<gene>
    <name evidence="5" type="ORF">HanXRQr2_Chr15g0686381</name>
</gene>
<dbReference type="CDD" id="cd07987">
    <property type="entry name" value="LPLAT_MGAT-like"/>
    <property type="match status" value="1"/>
</dbReference>
<reference evidence="5" key="1">
    <citation type="journal article" date="2017" name="Nature">
        <title>The sunflower genome provides insights into oil metabolism, flowering and Asterid evolution.</title>
        <authorList>
            <person name="Badouin H."/>
            <person name="Gouzy J."/>
            <person name="Grassa C.J."/>
            <person name="Murat F."/>
            <person name="Staton S.E."/>
            <person name="Cottret L."/>
            <person name="Lelandais-Briere C."/>
            <person name="Owens G.L."/>
            <person name="Carrere S."/>
            <person name="Mayjonade B."/>
            <person name="Legrand L."/>
            <person name="Gill N."/>
            <person name="Kane N.C."/>
            <person name="Bowers J.E."/>
            <person name="Hubner S."/>
            <person name="Bellec A."/>
            <person name="Berard A."/>
            <person name="Berges H."/>
            <person name="Blanchet N."/>
            <person name="Boniface M.C."/>
            <person name="Brunel D."/>
            <person name="Catrice O."/>
            <person name="Chaidir N."/>
            <person name="Claudel C."/>
            <person name="Donnadieu C."/>
            <person name="Faraut T."/>
            <person name="Fievet G."/>
            <person name="Helmstetter N."/>
            <person name="King M."/>
            <person name="Knapp S.J."/>
            <person name="Lai Z."/>
            <person name="Le Paslier M.C."/>
            <person name="Lippi Y."/>
            <person name="Lorenzon L."/>
            <person name="Mandel J.R."/>
            <person name="Marage G."/>
            <person name="Marchand G."/>
            <person name="Marquand E."/>
            <person name="Bret-Mestries E."/>
            <person name="Morien E."/>
            <person name="Nambeesan S."/>
            <person name="Nguyen T."/>
            <person name="Pegot-Espagnet P."/>
            <person name="Pouilly N."/>
            <person name="Raftis F."/>
            <person name="Sallet E."/>
            <person name="Schiex T."/>
            <person name="Thomas J."/>
            <person name="Vandecasteele C."/>
            <person name="Vares D."/>
            <person name="Vear F."/>
            <person name="Vautrin S."/>
            <person name="Crespi M."/>
            <person name="Mangin B."/>
            <person name="Burke J.M."/>
            <person name="Salse J."/>
            <person name="Munos S."/>
            <person name="Vincourt P."/>
            <person name="Rieseberg L.H."/>
            <person name="Langlade N.B."/>
        </authorList>
    </citation>
    <scope>NUCLEOTIDE SEQUENCE</scope>
    <source>
        <tissue evidence="5">Leaves</tissue>
    </source>
</reference>
<proteinExistence type="inferred from homology"/>
<reference evidence="5" key="2">
    <citation type="submission" date="2020-06" db="EMBL/GenBank/DDBJ databases">
        <title>Helianthus annuus Genome sequencing and assembly Release 2.</title>
        <authorList>
            <person name="Gouzy J."/>
            <person name="Langlade N."/>
            <person name="Munos S."/>
        </authorList>
    </citation>
    <scope>NUCLEOTIDE SEQUENCE</scope>
    <source>
        <tissue evidence="5">Leaves</tissue>
    </source>
</reference>
<dbReference type="PANTHER" id="PTHR22753">
    <property type="entry name" value="TRANSMEMBRANE PROTEIN 68"/>
    <property type="match status" value="1"/>
</dbReference>
<name>A0A9K3DZJ4_HELAN</name>
<evidence type="ECO:0000256" key="3">
    <source>
        <dbReference type="ARBA" id="ARBA00023315"/>
    </source>
</evidence>
<keyword evidence="2" id="KW-0808">Transferase</keyword>
<dbReference type="Proteomes" id="UP000215914">
    <property type="component" value="Unassembled WGS sequence"/>
</dbReference>
<comment type="caution">
    <text evidence="5">The sequence shown here is derived from an EMBL/GenBank/DDBJ whole genome shotgun (WGS) entry which is preliminary data.</text>
</comment>
<dbReference type="InterPro" id="IPR029058">
    <property type="entry name" value="AB_hydrolase_fold"/>
</dbReference>
<feature type="domain" description="Serine aminopeptidase S33" evidence="4">
    <location>
        <begin position="180"/>
        <end position="382"/>
    </location>
</feature>
<keyword evidence="6" id="KW-1185">Reference proteome</keyword>
<dbReference type="PANTHER" id="PTHR22753:SF24">
    <property type="entry name" value="ESTERASE_LIPASE_THIOESTERASE FAMILY PROTEIN"/>
    <property type="match status" value="1"/>
</dbReference>
<dbReference type="AlphaFoldDB" id="A0A9K3DZJ4"/>
<dbReference type="InterPro" id="IPR007130">
    <property type="entry name" value="DAGAT"/>
</dbReference>
<organism evidence="5 6">
    <name type="scientific">Helianthus annuus</name>
    <name type="common">Common sunflower</name>
    <dbReference type="NCBI Taxonomy" id="4232"/>
    <lineage>
        <taxon>Eukaryota</taxon>
        <taxon>Viridiplantae</taxon>
        <taxon>Streptophyta</taxon>
        <taxon>Embryophyta</taxon>
        <taxon>Tracheophyta</taxon>
        <taxon>Spermatophyta</taxon>
        <taxon>Magnoliopsida</taxon>
        <taxon>eudicotyledons</taxon>
        <taxon>Gunneridae</taxon>
        <taxon>Pentapetalae</taxon>
        <taxon>asterids</taxon>
        <taxon>campanulids</taxon>
        <taxon>Asterales</taxon>
        <taxon>Asteraceae</taxon>
        <taxon>Asteroideae</taxon>
        <taxon>Heliantheae alliance</taxon>
        <taxon>Heliantheae</taxon>
        <taxon>Helianthus</taxon>
    </lineage>
</organism>
<protein>
    <submittedName>
        <fullName evidence="5">Alpha/beta hydrolase-1, diacylglycerol acyltransferase</fullName>
    </submittedName>
</protein>
<keyword evidence="3 5" id="KW-0012">Acyltransferase</keyword>
<dbReference type="GO" id="GO:0019432">
    <property type="term" value="P:triglyceride biosynthetic process"/>
    <property type="evidence" value="ECO:0007669"/>
    <property type="project" value="UniProtKB-ARBA"/>
</dbReference>
<evidence type="ECO:0000256" key="2">
    <source>
        <dbReference type="ARBA" id="ARBA00022679"/>
    </source>
</evidence>
<sequence>MCSSFNHLFIYFTYMVQHVLLSSYYYQYNEIYIKHYYLYSYSTLLYYFKYNRSSIMFTLPPPPPYLLPTANRASFTATFSPRNSVTGLRPHRVSKHQRIQASALQDYFQQSKYLLTKSDGGPPRWLSPLECASCFHNSPLLLTLPGIDGNGHALLMHYQRLGQIFDIWCLHIPTTDRTPFTDLVKLVETTIRSESHRFPNRPIYIMGESMGACLALAVAAHAPDINLVLVLANPATSFSKSQLQALVPVLKAIPDQLCVSFPYLLSIMTGVPSRMMKATVEKGLPFQQTAIDLSEDVAAWLSYMSGLADVETILWKLKMVESACEYSNSHIRNVSAQTLVLLSGKDQLFPNLVEGQRLCRILPKCQMRIFNDCGHAMFLDEDIDLVAVIKEAGFYHRAELLPPSPLEIRKCVDSLRWTDVAASPVLLSTLETGKIVRGLDGIPAEGPVLFVGHHNILGFEMIPMLRHFIIERNINVRTLAHPIALNMFKQVKVPELARYNFLRIMGAVPVTASNMYQLFSMKSHVLLYPGGVREGLHRKGEEYKLFWPKQPEFIRLAATFGAKIVPFGAVGEDDFTQLVFDYDDQMKIPFLKAYIDMLTNQSVNLRTDAEDEFANQDMHVPGLLAKVPGRYYFLFGKPIETQGRKHELRKRDKAEEAYLQVKCEVEKCLAYLLKRREEDPYRNIITRLMYQATHGGLDSHVPTFHID</sequence>
<keyword evidence="5" id="KW-0378">Hydrolase</keyword>
<dbReference type="GO" id="GO:0016020">
    <property type="term" value="C:membrane"/>
    <property type="evidence" value="ECO:0000318"/>
    <property type="project" value="GO_Central"/>
</dbReference>
<comment type="similarity">
    <text evidence="1">Belongs to the diacylglycerol acyltransferase family.</text>
</comment>
<dbReference type="Pfam" id="PF12146">
    <property type="entry name" value="Hydrolase_4"/>
    <property type="match status" value="1"/>
</dbReference>
<dbReference type="Pfam" id="PF03982">
    <property type="entry name" value="DAGAT"/>
    <property type="match status" value="1"/>
</dbReference>
<dbReference type="SUPFAM" id="SSF53474">
    <property type="entry name" value="alpha/beta-Hydrolases"/>
    <property type="match status" value="1"/>
</dbReference>
<evidence type="ECO:0000259" key="4">
    <source>
        <dbReference type="Pfam" id="PF12146"/>
    </source>
</evidence>
<dbReference type="InterPro" id="IPR022742">
    <property type="entry name" value="Hydrolase_4"/>
</dbReference>
<dbReference type="GO" id="GO:0004144">
    <property type="term" value="F:diacylglycerol O-acyltransferase activity"/>
    <property type="evidence" value="ECO:0007669"/>
    <property type="project" value="UniProtKB-ARBA"/>
</dbReference>
<evidence type="ECO:0000313" key="5">
    <source>
        <dbReference type="EMBL" id="KAF5763953.1"/>
    </source>
</evidence>
<dbReference type="Gramene" id="mRNA:HanXRQr2_Chr15g0686381">
    <property type="protein sequence ID" value="mRNA:HanXRQr2_Chr15g0686381"/>
    <property type="gene ID" value="HanXRQr2_Chr15g0686381"/>
</dbReference>
<dbReference type="EMBL" id="MNCJ02000330">
    <property type="protein sequence ID" value="KAF5763953.1"/>
    <property type="molecule type" value="Genomic_DNA"/>
</dbReference>
<evidence type="ECO:0000256" key="1">
    <source>
        <dbReference type="ARBA" id="ARBA00005420"/>
    </source>
</evidence>
<accession>A0A9K3DZJ4</accession>
<dbReference type="Gene3D" id="3.40.50.1820">
    <property type="entry name" value="alpha/beta hydrolase"/>
    <property type="match status" value="1"/>
</dbReference>
<evidence type="ECO:0000313" key="6">
    <source>
        <dbReference type="Proteomes" id="UP000215914"/>
    </source>
</evidence>